<dbReference type="Proteomes" id="UP000637423">
    <property type="component" value="Unassembled WGS sequence"/>
</dbReference>
<comment type="caution">
    <text evidence="1">The sequence shown here is derived from an EMBL/GenBank/DDBJ whole genome shotgun (WGS) entry which is preliminary data.</text>
</comment>
<name>A0A916UQ71_9BURK</name>
<sequence length="265" mass="29275">MILHGVDFTSAPSKRKGITIATGVMQNDVFVLQSLQYLHDFPSFEAWLRRPGPWLAGFDLPFSFPRELVEYLGWPVQWAELISHLREIPRPELRLIFKAFCDERPVGNKFAHRATDIPAGSSPSMKWVNPPVAYMLHAGAPRLLDAGVTIPGMLAGDDRIALEAYPGMLARSITRASYKSDDKAKHTAERVQRRLEIVAALEAGQYVLGVPLVCGSFRDLLIADGSGDLLDAVLCGLSAGWGWMRRDEGFGLPEFDSLEGWIVGA</sequence>
<accession>A0A916UQ71</accession>
<reference evidence="1" key="2">
    <citation type="submission" date="2020-09" db="EMBL/GenBank/DDBJ databases">
        <authorList>
            <person name="Sun Q."/>
            <person name="Zhou Y."/>
        </authorList>
    </citation>
    <scope>NUCLEOTIDE SEQUENCE</scope>
    <source>
        <strain evidence="1">CGMCC 1.10998</strain>
    </source>
</reference>
<evidence type="ECO:0008006" key="3">
    <source>
        <dbReference type="Google" id="ProtNLM"/>
    </source>
</evidence>
<reference evidence="1" key="1">
    <citation type="journal article" date="2014" name="Int. J. Syst. Evol. Microbiol.">
        <title>Complete genome sequence of Corynebacterium casei LMG S-19264T (=DSM 44701T), isolated from a smear-ripened cheese.</title>
        <authorList>
            <consortium name="US DOE Joint Genome Institute (JGI-PGF)"/>
            <person name="Walter F."/>
            <person name="Albersmeier A."/>
            <person name="Kalinowski J."/>
            <person name="Ruckert C."/>
        </authorList>
    </citation>
    <scope>NUCLEOTIDE SEQUENCE</scope>
    <source>
        <strain evidence="1">CGMCC 1.10998</strain>
    </source>
</reference>
<keyword evidence="2" id="KW-1185">Reference proteome</keyword>
<organism evidence="1 2">
    <name type="scientific">Undibacterium terreum</name>
    <dbReference type="NCBI Taxonomy" id="1224302"/>
    <lineage>
        <taxon>Bacteria</taxon>
        <taxon>Pseudomonadati</taxon>
        <taxon>Pseudomonadota</taxon>
        <taxon>Betaproteobacteria</taxon>
        <taxon>Burkholderiales</taxon>
        <taxon>Oxalobacteraceae</taxon>
        <taxon>Undibacterium</taxon>
    </lineage>
</organism>
<protein>
    <recommendedName>
        <fullName evidence="3">DUF429 domain-containing protein</fullName>
    </recommendedName>
</protein>
<dbReference type="AlphaFoldDB" id="A0A916UQ71"/>
<proteinExistence type="predicted"/>
<evidence type="ECO:0000313" key="1">
    <source>
        <dbReference type="EMBL" id="GGC81340.1"/>
    </source>
</evidence>
<dbReference type="EMBL" id="BMED01000003">
    <property type="protein sequence ID" value="GGC81340.1"/>
    <property type="molecule type" value="Genomic_DNA"/>
</dbReference>
<dbReference type="RefSeq" id="WP_188566984.1">
    <property type="nucleotide sequence ID" value="NZ_BMED01000003.1"/>
</dbReference>
<gene>
    <name evidence="1" type="ORF">GCM10011396_30700</name>
</gene>
<evidence type="ECO:0000313" key="2">
    <source>
        <dbReference type="Proteomes" id="UP000637423"/>
    </source>
</evidence>